<evidence type="ECO:0000313" key="1">
    <source>
        <dbReference type="EMBL" id="KAK2593437.1"/>
    </source>
</evidence>
<evidence type="ECO:0000313" key="2">
    <source>
        <dbReference type="Proteomes" id="UP001251528"/>
    </source>
</evidence>
<organism evidence="1 2">
    <name type="scientific">Conoideocrella luteorostrata</name>
    <dbReference type="NCBI Taxonomy" id="1105319"/>
    <lineage>
        <taxon>Eukaryota</taxon>
        <taxon>Fungi</taxon>
        <taxon>Dikarya</taxon>
        <taxon>Ascomycota</taxon>
        <taxon>Pezizomycotina</taxon>
        <taxon>Sordariomycetes</taxon>
        <taxon>Hypocreomycetidae</taxon>
        <taxon>Hypocreales</taxon>
        <taxon>Clavicipitaceae</taxon>
        <taxon>Conoideocrella</taxon>
    </lineage>
</organism>
<reference evidence="1" key="1">
    <citation type="submission" date="2023-06" db="EMBL/GenBank/DDBJ databases">
        <title>Conoideocrella luteorostrata (Hypocreales: Clavicipitaceae), a potential biocontrol fungus for elongate hemlock scale in United States Christmas tree production areas.</title>
        <authorList>
            <person name="Barrett H."/>
            <person name="Lovett B."/>
            <person name="Macias A.M."/>
            <person name="Stajich J.E."/>
            <person name="Kasson M.T."/>
        </authorList>
    </citation>
    <scope>NUCLEOTIDE SEQUENCE</scope>
    <source>
        <strain evidence="1">ARSEF 14590</strain>
    </source>
</reference>
<dbReference type="Proteomes" id="UP001251528">
    <property type="component" value="Unassembled WGS sequence"/>
</dbReference>
<accession>A0AAJ0CKS8</accession>
<keyword evidence="2" id="KW-1185">Reference proteome</keyword>
<dbReference type="Pfam" id="PF13095">
    <property type="entry name" value="FTA2"/>
    <property type="match status" value="1"/>
</dbReference>
<dbReference type="InterPro" id="IPR025213">
    <property type="entry name" value="Sim4_Fta2"/>
</dbReference>
<comment type="caution">
    <text evidence="1">The sequence shown here is derived from an EMBL/GenBank/DDBJ whole genome shotgun (WGS) entry which is preliminary data.</text>
</comment>
<name>A0AAJ0CKS8_9HYPO</name>
<dbReference type="AlphaFoldDB" id="A0AAJ0CKS8"/>
<protein>
    <submittedName>
        <fullName evidence="1">Uncharacterized protein</fullName>
    </submittedName>
</protein>
<dbReference type="EMBL" id="JASWJB010000211">
    <property type="protein sequence ID" value="KAK2593437.1"/>
    <property type="molecule type" value="Genomic_DNA"/>
</dbReference>
<sequence>MPKRRLSESIPEALPLCDGPKLGLFPHHDAARIQWLERLDVGDDGRRISSEGCVYRAVIHGREYAIKVVGRPRENAPLPRYMETNCGHAFRFSDLVQFFQPYEHGIFLGALLGRDTPLDTAAFYTDPFYRECRAYGRIHEAIRRRELKADVAVACHGYFFLQTKDQQILNNHNIDLRLDMVDLDYQSATIGGCRPRAIVKDLASSDSGVTGKNLGRLLHNLSRLNRAGVYNSDIHLNNYKDGKIIDFGSSWTEPNPLLDAWGKITNWLEKMGDRIRFDEMVTKEGIPNPKKVKARHSMTLRSTTKLLAK</sequence>
<proteinExistence type="predicted"/>
<gene>
    <name evidence="1" type="ORF">QQS21_008854</name>
</gene>